<protein>
    <submittedName>
        <fullName evidence="6">Transcription factor IIA</fullName>
    </submittedName>
</protein>
<dbReference type="GO" id="GO:0006367">
    <property type="term" value="P:transcription initiation at RNA polymerase II promoter"/>
    <property type="evidence" value="ECO:0007669"/>
    <property type="project" value="InterPro"/>
</dbReference>
<dbReference type="STRING" id="361077.A0A151ZIT0"/>
<dbReference type="Pfam" id="PF03153">
    <property type="entry name" value="TFIIA"/>
    <property type="match status" value="1"/>
</dbReference>
<proteinExistence type="inferred from homology"/>
<evidence type="ECO:0000256" key="2">
    <source>
        <dbReference type="ARBA" id="ARBA00010059"/>
    </source>
</evidence>
<evidence type="ECO:0000256" key="4">
    <source>
        <dbReference type="ARBA" id="ARBA00023242"/>
    </source>
</evidence>
<dbReference type="PANTHER" id="PTHR12694:SF8">
    <property type="entry name" value="TRANSCRIPTION INITIATION FACTOR IIA SUBUNIT 1"/>
    <property type="match status" value="1"/>
</dbReference>
<sequence>MSVQVIYRLIIDDVIRKIKDPDMGLNLDDNVIEELQTMWEARLENSGAIPHTIGHGETSVLNPNNNNNNIINPNNNNNSSITNINSVQQYQNLQLPNPNNIPRPNESELTRNGIHPVGVRHPSEITTTAGRPTGFVPTFKEIPNNNNYYNNLTNLNPTSPISSASLRSIMNPIPQNDGVNDEEEEINVNSDKQDIDKFLLKSIKTEQNFIVQMDGNDDEDDEDFEENKDQNQDDDLLNSDLDDDDDDEDPDPVIEHYVLCQYEKVTRIKAKRKCVFKDGVMHLNGKDSLFNKANGEFIWI</sequence>
<evidence type="ECO:0000313" key="6">
    <source>
        <dbReference type="EMBL" id="KYQ93790.1"/>
    </source>
</evidence>
<accession>A0A151ZIT0</accession>
<dbReference type="SUPFAM" id="SSF50784">
    <property type="entry name" value="Transcription factor IIA (TFIIA), beta-barrel domain"/>
    <property type="match status" value="1"/>
</dbReference>
<comment type="caution">
    <text evidence="6">The sequence shown here is derived from an EMBL/GenBank/DDBJ whole genome shotgun (WGS) entry which is preliminary data.</text>
</comment>
<keyword evidence="3" id="KW-0804">Transcription</keyword>
<feature type="compositionally biased region" description="Acidic residues" evidence="5">
    <location>
        <begin position="215"/>
        <end position="252"/>
    </location>
</feature>
<keyword evidence="7" id="KW-1185">Reference proteome</keyword>
<organism evidence="6 7">
    <name type="scientific">Tieghemostelium lacteum</name>
    <name type="common">Slime mold</name>
    <name type="synonym">Dictyostelium lacteum</name>
    <dbReference type="NCBI Taxonomy" id="361077"/>
    <lineage>
        <taxon>Eukaryota</taxon>
        <taxon>Amoebozoa</taxon>
        <taxon>Evosea</taxon>
        <taxon>Eumycetozoa</taxon>
        <taxon>Dictyostelia</taxon>
        <taxon>Dictyosteliales</taxon>
        <taxon>Raperosteliaceae</taxon>
        <taxon>Tieghemostelium</taxon>
    </lineage>
</organism>
<evidence type="ECO:0000256" key="5">
    <source>
        <dbReference type="SAM" id="MobiDB-lite"/>
    </source>
</evidence>
<evidence type="ECO:0000313" key="7">
    <source>
        <dbReference type="Proteomes" id="UP000076078"/>
    </source>
</evidence>
<dbReference type="InterPro" id="IPR009088">
    <property type="entry name" value="TFIIA_b-brl"/>
</dbReference>
<dbReference type="Proteomes" id="UP000076078">
    <property type="component" value="Unassembled WGS sequence"/>
</dbReference>
<comment type="similarity">
    <text evidence="2">Belongs to the TFIIA subunit 1 family.</text>
</comment>
<dbReference type="InParanoid" id="A0A151ZIT0"/>
<dbReference type="GO" id="GO:0005672">
    <property type="term" value="C:transcription factor TFIIA complex"/>
    <property type="evidence" value="ECO:0007669"/>
    <property type="project" value="InterPro"/>
</dbReference>
<evidence type="ECO:0000256" key="1">
    <source>
        <dbReference type="ARBA" id="ARBA00004123"/>
    </source>
</evidence>
<dbReference type="Gene3D" id="2.30.18.10">
    <property type="entry name" value="Transcription factor IIA (TFIIA), beta-barrel domain"/>
    <property type="match status" value="1"/>
</dbReference>
<dbReference type="CDD" id="cd07976">
    <property type="entry name" value="TFIIA_alpha_beta_like"/>
    <property type="match status" value="1"/>
</dbReference>
<dbReference type="InterPro" id="IPR004855">
    <property type="entry name" value="TFIIA_asu/bsu"/>
</dbReference>
<gene>
    <name evidence="6" type="ORF">DLAC_05183</name>
</gene>
<dbReference type="FunCoup" id="A0A151ZIT0">
    <property type="interactions" value="11"/>
</dbReference>
<dbReference type="OMA" id="QKCTGEA"/>
<evidence type="ECO:0000256" key="3">
    <source>
        <dbReference type="ARBA" id="ARBA00023163"/>
    </source>
</evidence>
<dbReference type="EMBL" id="LODT01000025">
    <property type="protein sequence ID" value="KYQ93790.1"/>
    <property type="molecule type" value="Genomic_DNA"/>
</dbReference>
<keyword evidence="4" id="KW-0539">Nucleus</keyword>
<name>A0A151ZIT0_TIELA</name>
<dbReference type="AlphaFoldDB" id="A0A151ZIT0"/>
<dbReference type="PANTHER" id="PTHR12694">
    <property type="entry name" value="TRANSCRIPTION INITIATION FACTOR IIA SUBUNIT 1"/>
    <property type="match status" value="1"/>
</dbReference>
<dbReference type="OrthoDB" id="6275927at2759"/>
<feature type="region of interest" description="Disordered" evidence="5">
    <location>
        <begin position="214"/>
        <end position="252"/>
    </location>
</feature>
<dbReference type="SUPFAM" id="SSF47396">
    <property type="entry name" value="Transcription factor IIA (TFIIA), alpha-helical domain"/>
    <property type="match status" value="1"/>
</dbReference>
<comment type="subcellular location">
    <subcellularLocation>
        <location evidence="1">Nucleus</location>
    </subcellularLocation>
</comment>
<dbReference type="SMART" id="SM01371">
    <property type="entry name" value="TFIIA"/>
    <property type="match status" value="1"/>
</dbReference>
<reference evidence="6 7" key="1">
    <citation type="submission" date="2015-12" db="EMBL/GenBank/DDBJ databases">
        <title>Dictyostelia acquired genes for synthesis and detection of signals that induce cell-type specialization by lateral gene transfer from prokaryotes.</title>
        <authorList>
            <person name="Gloeckner G."/>
            <person name="Schaap P."/>
        </authorList>
    </citation>
    <scope>NUCLEOTIDE SEQUENCE [LARGE SCALE GENOMIC DNA]</scope>
    <source>
        <strain evidence="6 7">TK</strain>
    </source>
</reference>
<dbReference type="Gene3D" id="1.10.287.100">
    <property type="match status" value="1"/>
</dbReference>